<dbReference type="EMBL" id="MK224497">
    <property type="protein sequence ID" value="QAU05020.1"/>
    <property type="molecule type" value="Genomic_DNA"/>
</dbReference>
<evidence type="ECO:0000313" key="1">
    <source>
        <dbReference type="EMBL" id="QAU05020.1"/>
    </source>
</evidence>
<reference evidence="1 2" key="1">
    <citation type="submission" date="2018-11" db="EMBL/GenBank/DDBJ databases">
        <authorList>
            <person name="Teng T."/>
        </authorList>
    </citation>
    <scope>NUCLEOTIDE SEQUENCE [LARGE SCALE GENOMIC DNA]</scope>
</reference>
<dbReference type="Proteomes" id="UP000290904">
    <property type="component" value="Segment"/>
</dbReference>
<name>A0A410T7Z0_9CAUD</name>
<proteinExistence type="predicted"/>
<sequence length="168" mass="18741">MSSLPIVNPPHRQPVARLPTERAVVEVLHVALHRVLLAVRQLDHVTIGVIALRHKQIQLGDGAAVERRRRAVARQLRPPPIHLAFADRRLVGVNRLAERVLADLLARDVLDRVVVWRREHGQNRSLESSCDTMPSRNGLRRSFIAPVRYGPGEVVPDSNDALNTSAVS</sequence>
<protein>
    <submittedName>
        <fullName evidence="1">Uncharacterized protein</fullName>
    </submittedName>
</protein>
<gene>
    <name evidence="1" type="ORF">Henu3_gp88</name>
</gene>
<keyword evidence="2" id="KW-1185">Reference proteome</keyword>
<accession>A0A410T7Z0</accession>
<evidence type="ECO:0000313" key="2">
    <source>
        <dbReference type="Proteomes" id="UP000290904"/>
    </source>
</evidence>
<organism evidence="1 2">
    <name type="scientific">Mycobacterium phage Henu3</name>
    <dbReference type="NCBI Taxonomy" id="2492961"/>
    <lineage>
        <taxon>Viruses</taxon>
        <taxon>Duplodnaviria</taxon>
        <taxon>Heunggongvirae</taxon>
        <taxon>Uroviricota</taxon>
        <taxon>Caudoviricetes</taxon>
        <taxon>Weiservirinae</taxon>
        <taxon>Fionnbharthvirus</taxon>
        <taxon>Fionnbharthvirus henu3</taxon>
    </lineage>
</organism>